<dbReference type="Proteomes" id="UP000244110">
    <property type="component" value="Unassembled WGS sequence"/>
</dbReference>
<name>A0A2T5IMQ5_9PROT</name>
<accession>A0A2T5IMQ5</accession>
<evidence type="ECO:0000313" key="1">
    <source>
        <dbReference type="EMBL" id="PTQ85112.1"/>
    </source>
</evidence>
<dbReference type="EMBL" id="QAOL01000015">
    <property type="protein sequence ID" value="PTQ85112.1"/>
    <property type="molecule type" value="Genomic_DNA"/>
</dbReference>
<organism evidence="1 2">
    <name type="scientific">Nitrosomonas ureae</name>
    <dbReference type="NCBI Taxonomy" id="44577"/>
    <lineage>
        <taxon>Bacteria</taxon>
        <taxon>Pseudomonadati</taxon>
        <taxon>Pseudomonadota</taxon>
        <taxon>Betaproteobacteria</taxon>
        <taxon>Nitrosomonadales</taxon>
        <taxon>Nitrosomonadaceae</taxon>
        <taxon>Nitrosomonas</taxon>
    </lineage>
</organism>
<comment type="caution">
    <text evidence="1">The sequence shown here is derived from an EMBL/GenBank/DDBJ whole genome shotgun (WGS) entry which is preliminary data.</text>
</comment>
<dbReference type="AlphaFoldDB" id="A0A2T5IMQ5"/>
<sequence>MHVENSLDFKTVWQLAHNWIGADLDKTNSNTISPELKTAIHRLMQAMSSMEITGR</sequence>
<proteinExistence type="predicted"/>
<gene>
    <name evidence="1" type="ORF">C8R28_101566</name>
</gene>
<reference evidence="1 2" key="1">
    <citation type="submission" date="2018-04" db="EMBL/GenBank/DDBJ databases">
        <title>Active sludge and wastewater microbial communities from Klosterneuburg, Austria.</title>
        <authorList>
            <person name="Wagner M."/>
        </authorList>
    </citation>
    <scope>NUCLEOTIDE SEQUENCE [LARGE SCALE GENOMIC DNA]</scope>
    <source>
        <strain evidence="1 2">Nm4</strain>
    </source>
</reference>
<evidence type="ECO:0000313" key="2">
    <source>
        <dbReference type="Proteomes" id="UP000244110"/>
    </source>
</evidence>
<protein>
    <submittedName>
        <fullName evidence="1">Uncharacterized protein</fullName>
    </submittedName>
</protein>